<dbReference type="Pfam" id="PF15380">
    <property type="entry name" value="DUF4607"/>
    <property type="match status" value="2"/>
</dbReference>
<dbReference type="Proteomes" id="UP000308365">
    <property type="component" value="Unassembled WGS sequence"/>
</dbReference>
<dbReference type="PANTHER" id="PTHR40708">
    <property type="entry name" value="RIKEN CDNA 1700113H08 GENE"/>
    <property type="match status" value="1"/>
</dbReference>
<dbReference type="AlphaFoldDB" id="A0A4U1FT03"/>
<gene>
    <name evidence="1" type="ORF">EI555_017479</name>
</gene>
<dbReference type="InterPro" id="IPR029288">
    <property type="entry name" value="DUF4607"/>
</dbReference>
<reference evidence="2" key="1">
    <citation type="journal article" date="2019" name="IScience">
        <title>Narwhal Genome Reveals Long-Term Low Genetic Diversity despite Current Large Abundance Size.</title>
        <authorList>
            <person name="Westbury M.V."/>
            <person name="Petersen B."/>
            <person name="Garde E."/>
            <person name="Heide-Jorgensen M.P."/>
            <person name="Lorenzen E.D."/>
        </authorList>
    </citation>
    <scope>NUCLEOTIDE SEQUENCE [LARGE SCALE GENOMIC DNA]</scope>
</reference>
<proteinExistence type="predicted"/>
<name>A0A4U1FT03_MONMO</name>
<dbReference type="EMBL" id="RWIC01000030">
    <property type="protein sequence ID" value="TKC52396.1"/>
    <property type="molecule type" value="Genomic_DNA"/>
</dbReference>
<feature type="non-terminal residue" evidence="1">
    <location>
        <position position="1"/>
    </location>
</feature>
<sequence length="324" mass="34846">RIQTPVTYRRLLCALQSSIPRPPAVSIASFDKESHGEANPSPTPSSEWEETPLIFTVRQEMNMGARGSPRQAWGSSFLEQGMTKTPIQVHSVNPVHLEATGTHINRHLRFQSQPPCNSKGDSVPSGEYHFVVPNSFFLFSVGHISFLTSIETAKLFDPTVNSTHLSTTLAFLCLPGLTLRPYTAVGLNGRSQTPFASSRVSWSLSELELEERMTPAVGAPANPDSQSWLLGAFGNSVGRGTVAMAPEMLPRHLHPPGERGPGADASLPGGLAGASLPVLARAPTHLPSKRLIKVCSSPPSCLPLRFHTVCSQAPPRPGVNAHLH</sequence>
<dbReference type="PANTHER" id="PTHR40708:SF1">
    <property type="entry name" value="RIKEN CDNA 1700113H08 GENE"/>
    <property type="match status" value="1"/>
</dbReference>
<evidence type="ECO:0000313" key="2">
    <source>
        <dbReference type="Proteomes" id="UP000308365"/>
    </source>
</evidence>
<organism evidence="1 2">
    <name type="scientific">Monodon monoceros</name>
    <name type="common">Narwhal</name>
    <name type="synonym">Ceratodon monodon</name>
    <dbReference type="NCBI Taxonomy" id="40151"/>
    <lineage>
        <taxon>Eukaryota</taxon>
        <taxon>Metazoa</taxon>
        <taxon>Chordata</taxon>
        <taxon>Craniata</taxon>
        <taxon>Vertebrata</taxon>
        <taxon>Euteleostomi</taxon>
        <taxon>Mammalia</taxon>
        <taxon>Eutheria</taxon>
        <taxon>Laurasiatheria</taxon>
        <taxon>Artiodactyla</taxon>
        <taxon>Whippomorpha</taxon>
        <taxon>Cetacea</taxon>
        <taxon>Odontoceti</taxon>
        <taxon>Monodontidae</taxon>
        <taxon>Monodon</taxon>
    </lineage>
</organism>
<accession>A0A4U1FT03</accession>
<comment type="caution">
    <text evidence="1">The sequence shown here is derived from an EMBL/GenBank/DDBJ whole genome shotgun (WGS) entry which is preliminary data.</text>
</comment>
<evidence type="ECO:0000313" key="1">
    <source>
        <dbReference type="EMBL" id="TKC52396.1"/>
    </source>
</evidence>
<protein>
    <submittedName>
        <fullName evidence="1">Uncharacterized protein</fullName>
    </submittedName>
</protein>